<keyword evidence="3" id="KW-1185">Reference proteome</keyword>
<comment type="caution">
    <text evidence="2">The sequence shown here is derived from an EMBL/GenBank/DDBJ whole genome shotgun (WGS) entry which is preliminary data.</text>
</comment>
<dbReference type="AlphaFoldDB" id="A0A0V1CT47"/>
<gene>
    <name evidence="2" type="ORF">T03_1726</name>
</gene>
<proteinExistence type="predicted"/>
<feature type="region of interest" description="Disordered" evidence="1">
    <location>
        <begin position="120"/>
        <end position="162"/>
    </location>
</feature>
<protein>
    <submittedName>
        <fullName evidence="2">Uncharacterized protein</fullName>
    </submittedName>
</protein>
<dbReference type="EMBL" id="JYDI01000105">
    <property type="protein sequence ID" value="KRY52391.1"/>
    <property type="molecule type" value="Genomic_DNA"/>
</dbReference>
<evidence type="ECO:0000313" key="3">
    <source>
        <dbReference type="Proteomes" id="UP000054653"/>
    </source>
</evidence>
<feature type="compositionally biased region" description="Polar residues" evidence="1">
    <location>
        <begin position="137"/>
        <end position="147"/>
    </location>
</feature>
<name>A0A0V1CT47_TRIBR</name>
<evidence type="ECO:0000256" key="1">
    <source>
        <dbReference type="SAM" id="MobiDB-lite"/>
    </source>
</evidence>
<accession>A0A0V1CT47</accession>
<evidence type="ECO:0000313" key="2">
    <source>
        <dbReference type="EMBL" id="KRY52391.1"/>
    </source>
</evidence>
<sequence>MSPSDFGCGFSISCDSVVRHRLLPFHLRKSQPRYASWTILSPVTTNLEAPLQERLCVEERILAEPELYVPLHTAHTGHTWLLFVSALSPFLLSSQNKSYFWPVGSWNQNMLRIIGFDSQGKRGGRAGSNRTNDTDTEINPQGDTGASSFGDDCGSNPVEATNEPAGETELLCHILSDERPLSSCIKQTVDDHLPFTVTMSKSSNDLQPSSA</sequence>
<organism evidence="2 3">
    <name type="scientific">Trichinella britovi</name>
    <name type="common">Parasitic roundworm</name>
    <dbReference type="NCBI Taxonomy" id="45882"/>
    <lineage>
        <taxon>Eukaryota</taxon>
        <taxon>Metazoa</taxon>
        <taxon>Ecdysozoa</taxon>
        <taxon>Nematoda</taxon>
        <taxon>Enoplea</taxon>
        <taxon>Dorylaimia</taxon>
        <taxon>Trichinellida</taxon>
        <taxon>Trichinellidae</taxon>
        <taxon>Trichinella</taxon>
    </lineage>
</organism>
<dbReference type="Proteomes" id="UP000054653">
    <property type="component" value="Unassembled WGS sequence"/>
</dbReference>
<reference evidence="2 3" key="1">
    <citation type="submission" date="2015-01" db="EMBL/GenBank/DDBJ databases">
        <title>Evolution of Trichinella species and genotypes.</title>
        <authorList>
            <person name="Korhonen P.K."/>
            <person name="Edoardo P."/>
            <person name="Giuseppe L.R."/>
            <person name="Gasser R.B."/>
        </authorList>
    </citation>
    <scope>NUCLEOTIDE SEQUENCE [LARGE SCALE GENOMIC DNA]</scope>
    <source>
        <strain evidence="2">ISS120</strain>
    </source>
</reference>